<protein>
    <submittedName>
        <fullName evidence="1">Uncharacterized protein</fullName>
    </submittedName>
</protein>
<name>A0A8S5P8A7_9CAUD</name>
<evidence type="ECO:0000313" key="1">
    <source>
        <dbReference type="EMBL" id="DAE03226.1"/>
    </source>
</evidence>
<accession>A0A8S5P8A7</accession>
<organism evidence="1">
    <name type="scientific">Siphoviridae sp. ct2kB26</name>
    <dbReference type="NCBI Taxonomy" id="2825317"/>
    <lineage>
        <taxon>Viruses</taxon>
        <taxon>Duplodnaviria</taxon>
        <taxon>Heunggongvirae</taxon>
        <taxon>Uroviricota</taxon>
        <taxon>Caudoviricetes</taxon>
    </lineage>
</organism>
<proteinExistence type="predicted"/>
<sequence>MVSDITPHGRFLGGFKSLLPRQIRKPRNRNGSPVFLVFIRVCGLRIIRLPCRF</sequence>
<reference evidence="1" key="1">
    <citation type="journal article" date="2021" name="Proc. Natl. Acad. Sci. U.S.A.">
        <title>A Catalog of Tens of Thousands of Viruses from Human Metagenomes Reveals Hidden Associations with Chronic Diseases.</title>
        <authorList>
            <person name="Tisza M.J."/>
            <person name="Buck C.B."/>
        </authorList>
    </citation>
    <scope>NUCLEOTIDE SEQUENCE</scope>
    <source>
        <strain evidence="1">Ct2kB26</strain>
    </source>
</reference>
<dbReference type="EMBL" id="BK015360">
    <property type="protein sequence ID" value="DAE03226.1"/>
    <property type="molecule type" value="Genomic_DNA"/>
</dbReference>